<comment type="caution">
    <text evidence="2">The sequence shown here is derived from an EMBL/GenBank/DDBJ whole genome shotgun (WGS) entry which is preliminary data.</text>
</comment>
<evidence type="ECO:0000259" key="1">
    <source>
        <dbReference type="PROSITE" id="PS50943"/>
    </source>
</evidence>
<dbReference type="InterPro" id="IPR010982">
    <property type="entry name" value="Lambda_DNA-bd_dom_sf"/>
</dbReference>
<dbReference type="Proteomes" id="UP000287296">
    <property type="component" value="Unassembled WGS sequence"/>
</dbReference>
<sequence>MRIEKGISQTYMARKLGYKTPSGYANIESGKIKLTLETALMISEIIEVDFHVLFFD</sequence>
<proteinExistence type="predicted"/>
<dbReference type="AlphaFoldDB" id="A0A429X1N3"/>
<dbReference type="OrthoDB" id="2361665at2"/>
<organism evidence="2 3">
    <name type="scientific">Siminovitchia terrae</name>
    <name type="common">Bacillus terrae</name>
    <dbReference type="NCBI Taxonomy" id="1914933"/>
    <lineage>
        <taxon>Bacteria</taxon>
        <taxon>Bacillati</taxon>
        <taxon>Bacillota</taxon>
        <taxon>Bacilli</taxon>
        <taxon>Bacillales</taxon>
        <taxon>Bacillaceae</taxon>
        <taxon>Siminovitchia</taxon>
    </lineage>
</organism>
<dbReference type="Gene3D" id="1.10.260.40">
    <property type="entry name" value="lambda repressor-like DNA-binding domains"/>
    <property type="match status" value="1"/>
</dbReference>
<reference evidence="2 3" key="1">
    <citation type="submission" date="2018-12" db="EMBL/GenBank/DDBJ databases">
        <authorList>
            <person name="Sun L."/>
            <person name="Chen Z."/>
        </authorList>
    </citation>
    <scope>NUCLEOTIDE SEQUENCE [LARGE SCALE GENOMIC DNA]</scope>
    <source>
        <strain evidence="2 3">LMG 29736</strain>
    </source>
</reference>
<gene>
    <name evidence="2" type="ORF">D5F11_022885</name>
</gene>
<dbReference type="GO" id="GO:0003677">
    <property type="term" value="F:DNA binding"/>
    <property type="evidence" value="ECO:0007669"/>
    <property type="project" value="InterPro"/>
</dbReference>
<dbReference type="InterPro" id="IPR001387">
    <property type="entry name" value="Cro/C1-type_HTH"/>
</dbReference>
<dbReference type="CDD" id="cd00093">
    <property type="entry name" value="HTH_XRE"/>
    <property type="match status" value="1"/>
</dbReference>
<protein>
    <submittedName>
        <fullName evidence="2">XRE family transcriptional regulator</fullName>
    </submittedName>
</protein>
<feature type="domain" description="HTH cro/C1-type" evidence="1">
    <location>
        <begin position="1"/>
        <end position="53"/>
    </location>
</feature>
<dbReference type="PROSITE" id="PS50943">
    <property type="entry name" value="HTH_CROC1"/>
    <property type="match status" value="1"/>
</dbReference>
<dbReference type="Pfam" id="PF01381">
    <property type="entry name" value="HTH_3"/>
    <property type="match status" value="1"/>
</dbReference>
<name>A0A429X1N3_SIMTE</name>
<dbReference type="SUPFAM" id="SSF47413">
    <property type="entry name" value="lambda repressor-like DNA-binding domains"/>
    <property type="match status" value="1"/>
</dbReference>
<evidence type="ECO:0000313" key="3">
    <source>
        <dbReference type="Proteomes" id="UP000287296"/>
    </source>
</evidence>
<accession>A0A429X1N3</accession>
<dbReference type="EMBL" id="QYTW02000035">
    <property type="protein sequence ID" value="RST57399.1"/>
    <property type="molecule type" value="Genomic_DNA"/>
</dbReference>
<evidence type="ECO:0000313" key="2">
    <source>
        <dbReference type="EMBL" id="RST57399.1"/>
    </source>
</evidence>